<dbReference type="InterPro" id="IPR000938">
    <property type="entry name" value="CAP-Gly_domain"/>
</dbReference>
<organism evidence="3 4">
    <name type="scientific">[Candida] subhashii</name>
    <dbReference type="NCBI Taxonomy" id="561895"/>
    <lineage>
        <taxon>Eukaryota</taxon>
        <taxon>Fungi</taxon>
        <taxon>Dikarya</taxon>
        <taxon>Ascomycota</taxon>
        <taxon>Saccharomycotina</taxon>
        <taxon>Pichiomycetes</taxon>
        <taxon>Debaryomycetaceae</taxon>
        <taxon>Spathaspora</taxon>
    </lineage>
</organism>
<dbReference type="PROSITE" id="PS50245">
    <property type="entry name" value="CAP_GLY_2"/>
    <property type="match status" value="1"/>
</dbReference>
<dbReference type="Pfam" id="PF01302">
    <property type="entry name" value="CAP_GLY"/>
    <property type="match status" value="1"/>
</dbReference>
<dbReference type="EMBL" id="JAGSYN010000046">
    <property type="protein sequence ID" value="KAG7665768.1"/>
    <property type="molecule type" value="Genomic_DNA"/>
</dbReference>
<evidence type="ECO:0000256" key="1">
    <source>
        <dbReference type="SAM" id="Coils"/>
    </source>
</evidence>
<comment type="caution">
    <text evidence="3">The sequence shown here is derived from an EMBL/GenBank/DDBJ whole genome shotgun (WGS) entry which is preliminary data.</text>
</comment>
<dbReference type="PANTHER" id="PTHR18916">
    <property type="entry name" value="DYNACTIN 1-RELATED MICROTUBULE-BINDING"/>
    <property type="match status" value="1"/>
</dbReference>
<reference evidence="3 4" key="1">
    <citation type="journal article" date="2021" name="DNA Res.">
        <title>Genome analysis of Candida subhashii reveals its hybrid nature and dual mitochondrial genome conformations.</title>
        <authorList>
            <person name="Mixao V."/>
            <person name="Hegedusova E."/>
            <person name="Saus E."/>
            <person name="Pryszcz L.P."/>
            <person name="Cillingova A."/>
            <person name="Nosek J."/>
            <person name="Gabaldon T."/>
        </authorList>
    </citation>
    <scope>NUCLEOTIDE SEQUENCE [LARGE SCALE GENOMIC DNA]</scope>
    <source>
        <strain evidence="3 4">CBS 10753</strain>
    </source>
</reference>
<name>A0A8J5QSW0_9ASCO</name>
<evidence type="ECO:0000313" key="4">
    <source>
        <dbReference type="Proteomes" id="UP000694255"/>
    </source>
</evidence>
<dbReference type="AlphaFoldDB" id="A0A8J5QSW0"/>
<sequence>MGLQIGDKVTVRNENGIIRYIGNTQFAPGLWYGIELDLPRGKNDGSIDGVRYFDCHNTSSGGGNYGIFVREHFITTAIVTTETTRNENRPISNESRLHKIIEKLQTKLRQLTEASVEYRQQLHNVNNQLKEKIGIVNSLEIKLEMQTTDNDYLRSAKDQLEEKLQDLTIKYQELQRDFLLVSEELEINQQLEHEISILEIDEYTDDDVKNLILRNREIEETLNSFKQQAEINESNLREEIKQLKENQIDESKLKDLETQLEESRATIRVLQERIDAFAVLEKVTDSLTVENEELTRNIQSLQQTLDERSELHELEREVQDQVEIDLRSEIQILQETITIDKASIADLEMRNNDIRNKLESFRQKNQQDDDSVKTEYENQLQSLQKEIKDSTVRNRINSVELELLKGRYKLLISRFKGPKIDESLSPIVELIYLLRMNIVDLQSLETFIYQDSAPQLFISYCLQTLKHWFTFLENLMEYNYESANFISIIENYTTSMDELLQQTIQTIKENDFRESITPETIVLFNSLIDISETYQAIHSNTLICENVLVLRFIASQMFLENNTLSSLVTRLEQSLVESSVNEDIVILQQLLTRMRGEIQQLHDSSLGILPGKDISFTSTPPAFLEVFNEGVENAKVLYHLATSPVDFHQLSDESRADIRSIVKRLESREMGYEYCEIESDFKSICYADISLTKSQPKDDEQQVNTAELAKLISELKSSILQKDTEINDLKLHKDILEQNMKTLSQSNVQTLSQLNAELDSQKDKIEGYLNKISEIEQEKEQLSAQLSTLQNSNEMLKFTEAFTDLDSQNKHNKNLSLLEEVVGLRRLVQVGFSQKDTSEDYGWLQGKCDSGNGHWATPSEFKELSRRMRNIAMHAKTVCIDTGNTKKWVPSKSTPRFIHLELQEVFGKYEAERNRLLS</sequence>
<dbReference type="Proteomes" id="UP000694255">
    <property type="component" value="Unassembled WGS sequence"/>
</dbReference>
<feature type="coiled-coil region" evidence="1">
    <location>
        <begin position="344"/>
        <end position="393"/>
    </location>
</feature>
<feature type="domain" description="CAP-Gly" evidence="2">
    <location>
        <begin position="22"/>
        <end position="70"/>
    </location>
</feature>
<dbReference type="OrthoDB" id="2130750at2759"/>
<dbReference type="GeneID" id="73467394"/>
<keyword evidence="1" id="KW-0175">Coiled coil</keyword>
<feature type="coiled-coil region" evidence="1">
    <location>
        <begin position="208"/>
        <end position="311"/>
    </location>
</feature>
<evidence type="ECO:0000313" key="3">
    <source>
        <dbReference type="EMBL" id="KAG7665768.1"/>
    </source>
</evidence>
<dbReference type="SMART" id="SM01052">
    <property type="entry name" value="CAP_GLY"/>
    <property type="match status" value="1"/>
</dbReference>
<feature type="coiled-coil region" evidence="1">
    <location>
        <begin position="94"/>
        <end position="184"/>
    </location>
</feature>
<dbReference type="PROSITE" id="PS00845">
    <property type="entry name" value="CAP_GLY_1"/>
    <property type="match status" value="1"/>
</dbReference>
<accession>A0A8J5QSW0</accession>
<proteinExistence type="predicted"/>
<protein>
    <submittedName>
        <fullName evidence="3">NIP100</fullName>
    </submittedName>
</protein>
<evidence type="ECO:0000259" key="2">
    <source>
        <dbReference type="PROSITE" id="PS50245"/>
    </source>
</evidence>
<keyword evidence="4" id="KW-1185">Reference proteome</keyword>
<gene>
    <name evidence="3" type="ORF">J8A68_000593</name>
</gene>
<dbReference type="RefSeq" id="XP_049266000.1">
    <property type="nucleotide sequence ID" value="XM_049410072.1"/>
</dbReference>
<dbReference type="PANTHER" id="PTHR18916:SF93">
    <property type="entry name" value="RESTIN HOMOLOG"/>
    <property type="match status" value="1"/>
</dbReference>
<feature type="coiled-coil region" evidence="1">
    <location>
        <begin position="726"/>
        <end position="792"/>
    </location>
</feature>